<dbReference type="EMBL" id="QUSZ01004628">
    <property type="protein sequence ID" value="RHY13445.1"/>
    <property type="molecule type" value="Genomic_DNA"/>
</dbReference>
<evidence type="ECO:0000313" key="6">
    <source>
        <dbReference type="Proteomes" id="UP000265427"/>
    </source>
</evidence>
<name>A0A397B5J3_APHAT</name>
<dbReference type="InterPro" id="IPR020719">
    <property type="entry name" value="RNA3'_term_phos_cycl-like_CS"/>
</dbReference>
<dbReference type="Gene3D" id="3.20.20.140">
    <property type="entry name" value="Metal-dependent hydrolases"/>
    <property type="match status" value="1"/>
</dbReference>
<dbReference type="VEuPathDB" id="FungiDB:H257_00438"/>
<dbReference type="PROSITE" id="PS01287">
    <property type="entry name" value="RTC"/>
    <property type="match status" value="1"/>
</dbReference>
<dbReference type="CDD" id="cd01310">
    <property type="entry name" value="TatD_DNAse"/>
    <property type="match status" value="1"/>
</dbReference>
<evidence type="ECO:0000313" key="7">
    <source>
        <dbReference type="Proteomes" id="UP000265716"/>
    </source>
</evidence>
<keyword evidence="2" id="KW-0378">Hydrolase</keyword>
<dbReference type="Gene3D" id="3.65.10.20">
    <property type="entry name" value="RNA 3'-terminal phosphate cyclase domain"/>
    <property type="match status" value="1"/>
</dbReference>
<dbReference type="AlphaFoldDB" id="A0A397B5J3"/>
<dbReference type="Proteomes" id="UP000265716">
    <property type="component" value="Unassembled WGS sequence"/>
</dbReference>
<dbReference type="GO" id="GO:0006396">
    <property type="term" value="P:RNA processing"/>
    <property type="evidence" value="ECO:0007669"/>
    <property type="project" value="InterPro"/>
</dbReference>
<protein>
    <recommendedName>
        <fullName evidence="3">RNA 3'-terminal phosphate cyclase domain-containing protein</fullName>
    </recommendedName>
</protein>
<feature type="domain" description="RNA 3'-terminal phosphate cyclase" evidence="3">
    <location>
        <begin position="311"/>
        <end position="650"/>
    </location>
</feature>
<evidence type="ECO:0000313" key="5">
    <source>
        <dbReference type="EMBL" id="RHY63349.1"/>
    </source>
</evidence>
<dbReference type="PANTHER" id="PTHR11096">
    <property type="entry name" value="RNA 3' TERMINAL PHOSPHATE CYCLASE"/>
    <property type="match status" value="1"/>
</dbReference>
<evidence type="ECO:0000256" key="1">
    <source>
        <dbReference type="ARBA" id="ARBA00022723"/>
    </source>
</evidence>
<dbReference type="PANTHER" id="PTHR11096:SF0">
    <property type="entry name" value="RNA 3'-TERMINAL PHOSPHATE CYCLASE"/>
    <property type="match status" value="1"/>
</dbReference>
<dbReference type="Pfam" id="PF01026">
    <property type="entry name" value="TatD_DNase"/>
    <property type="match status" value="1"/>
</dbReference>
<dbReference type="InterPro" id="IPR036553">
    <property type="entry name" value="RPTC_insert"/>
</dbReference>
<dbReference type="GO" id="GO:0016788">
    <property type="term" value="F:hydrolase activity, acting on ester bonds"/>
    <property type="evidence" value="ECO:0007669"/>
    <property type="project" value="InterPro"/>
</dbReference>
<dbReference type="InterPro" id="IPR037136">
    <property type="entry name" value="RNA3'_phos_cyclase_dom_sf"/>
</dbReference>
<dbReference type="FunFam" id="3.20.20.140:FF:000005">
    <property type="entry name" value="TatD family hydrolase"/>
    <property type="match status" value="1"/>
</dbReference>
<evidence type="ECO:0000313" key="4">
    <source>
        <dbReference type="EMBL" id="RHY13445.1"/>
    </source>
</evidence>
<dbReference type="InterPro" id="IPR023797">
    <property type="entry name" value="RNA3'_phos_cyclase_dom"/>
</dbReference>
<comment type="caution">
    <text evidence="4">The sequence shown here is derived from an EMBL/GenBank/DDBJ whole genome shotgun (WGS) entry which is preliminary data.</text>
</comment>
<keyword evidence="1" id="KW-0479">Metal-binding</keyword>
<reference evidence="6 7" key="1">
    <citation type="submission" date="2018-08" db="EMBL/GenBank/DDBJ databases">
        <title>Aphanomyces genome sequencing and annotation.</title>
        <authorList>
            <person name="Minardi D."/>
            <person name="Oidtmann B."/>
            <person name="Van Der Giezen M."/>
            <person name="Studholme D.J."/>
        </authorList>
    </citation>
    <scope>NUCLEOTIDE SEQUENCE [LARGE SCALE GENOMIC DNA]</scope>
    <source>
        <strain evidence="4 6">Kv</strain>
        <strain evidence="5 7">SA</strain>
    </source>
</reference>
<dbReference type="Gene3D" id="3.30.360.20">
    <property type="entry name" value="RNA 3'-terminal phosphate cyclase, insert domain"/>
    <property type="match status" value="1"/>
</dbReference>
<dbReference type="SUPFAM" id="SSF55205">
    <property type="entry name" value="EPT/RTPC-like"/>
    <property type="match status" value="1"/>
</dbReference>
<accession>A0A397B5J3</accession>
<gene>
    <name evidence="4" type="ORF">DYB36_004458</name>
    <name evidence="5" type="ORF">DYB38_002173</name>
</gene>
<dbReference type="Proteomes" id="UP000265427">
    <property type="component" value="Unassembled WGS sequence"/>
</dbReference>
<dbReference type="SUPFAM" id="SSF51556">
    <property type="entry name" value="Metallo-dependent hydrolases"/>
    <property type="match status" value="1"/>
</dbReference>
<dbReference type="InterPro" id="IPR000228">
    <property type="entry name" value="RNA3'_term_phos_cyc"/>
</dbReference>
<dbReference type="PROSITE" id="PS01091">
    <property type="entry name" value="TATD_3"/>
    <property type="match status" value="1"/>
</dbReference>
<dbReference type="GO" id="GO:0046872">
    <property type="term" value="F:metal ion binding"/>
    <property type="evidence" value="ECO:0007669"/>
    <property type="project" value="UniProtKB-KW"/>
</dbReference>
<organism evidence="4 6">
    <name type="scientific">Aphanomyces astaci</name>
    <name type="common">Crayfish plague agent</name>
    <dbReference type="NCBI Taxonomy" id="112090"/>
    <lineage>
        <taxon>Eukaryota</taxon>
        <taxon>Sar</taxon>
        <taxon>Stramenopiles</taxon>
        <taxon>Oomycota</taxon>
        <taxon>Saprolegniomycetes</taxon>
        <taxon>Saprolegniales</taxon>
        <taxon>Verrucalvaceae</taxon>
        <taxon>Aphanomyces</taxon>
    </lineage>
</organism>
<dbReference type="InterPro" id="IPR018228">
    <property type="entry name" value="DNase_TatD-rel_CS"/>
</dbReference>
<evidence type="ECO:0000259" key="3">
    <source>
        <dbReference type="Pfam" id="PF01137"/>
    </source>
</evidence>
<dbReference type="GO" id="GO:0005634">
    <property type="term" value="C:nucleus"/>
    <property type="evidence" value="ECO:0007669"/>
    <property type="project" value="TreeGrafter"/>
</dbReference>
<proteinExistence type="predicted"/>
<dbReference type="InterPro" id="IPR013792">
    <property type="entry name" value="RNA3'P_cycl/enolpyr_Trfase_a/b"/>
</dbReference>
<dbReference type="GO" id="GO:0003963">
    <property type="term" value="F:RNA-3'-phosphate cyclase activity"/>
    <property type="evidence" value="ECO:0007669"/>
    <property type="project" value="TreeGrafter"/>
</dbReference>
<dbReference type="Pfam" id="PF01137">
    <property type="entry name" value="RTC"/>
    <property type="match status" value="1"/>
</dbReference>
<dbReference type="InterPro" id="IPR032466">
    <property type="entry name" value="Metal_Hydrolase"/>
</dbReference>
<dbReference type="InterPro" id="IPR001130">
    <property type="entry name" value="TatD-like"/>
</dbReference>
<evidence type="ECO:0000256" key="2">
    <source>
        <dbReference type="ARBA" id="ARBA00022801"/>
    </source>
</evidence>
<dbReference type="EMBL" id="QUTC01004628">
    <property type="protein sequence ID" value="RHY63349.1"/>
    <property type="molecule type" value="Genomic_DNA"/>
</dbReference>
<sequence>MATGTVIDIGVNLLNRQFQKDLPRVLKRSADENVHTIIATGTDLKLSERSIATIRSRQNIPLPRLFCTVGIHPHSAKDASPDFAVKQAALIQANRDVVVAVGECGLDFNRDFSPRDVQIAVFRQQIQLACDLGLPLFCHERDAHAEFLAVLVPFLETGLLHASHVVVHCFTGNAVQLQRYVRLGFSIGLTGFVCMSRRGYDLRQAVKLIPLGQLMVETDAPFMHPSQSKQRCEPHHVHAVVQTIADSMGLPAADIAAATTANATRFFHLDSTILHHPTPPYLAPPQSSQPPPAPLVPSLKGDVISVDGSTLEGGGQILRLAFPLAALLRKNIDIHSIRAGRPKPGLANQHLCGLTLLKSMGQTWTLHGLHLRSTRAQLVHDESSTSGPFVLNGSAFHAAMDTAGAVTLVLQGVLPLLVLSSQCNAVELTLVGGTHGSFAPTVDWMQLGLAPLLDRMGVQVGITMTRRGFVPRGGGNVTVTCPSVTLPLRPLVVDTPSRVVHHVSCRVTCAAETDGHDAVLALRKAFRFAFGVGSHVEWTDEVVVDASLRTKKGTTLFVHVTMSLEHGNLLTAGGCPAKSVDAAVADVVAELGRVWDGEACVDEHLADNVLVYMAMAAGTSRLRIPRQAASQHVEAAIYVLELITGARFQVDDAPKSRLITCHGVGYNTHPLA</sequence>